<feature type="transmembrane region" description="Helical" evidence="5">
    <location>
        <begin position="15"/>
        <end position="37"/>
    </location>
</feature>
<keyword evidence="7" id="KW-1185">Reference proteome</keyword>
<feature type="transmembrane region" description="Helical" evidence="5">
    <location>
        <begin position="49"/>
        <end position="71"/>
    </location>
</feature>
<dbReference type="Proteomes" id="UP000054466">
    <property type="component" value="Unassembled WGS sequence"/>
</dbReference>
<gene>
    <name evidence="6" type="ORF">PV07_06800</name>
</gene>
<proteinExistence type="predicted"/>
<feature type="transmembrane region" description="Helical" evidence="5">
    <location>
        <begin position="157"/>
        <end position="180"/>
    </location>
</feature>
<dbReference type="Pfam" id="PF04479">
    <property type="entry name" value="RTA1"/>
    <property type="match status" value="1"/>
</dbReference>
<evidence type="ECO:0000313" key="7">
    <source>
        <dbReference type="Proteomes" id="UP000054466"/>
    </source>
</evidence>
<dbReference type="EMBL" id="KN847043">
    <property type="protein sequence ID" value="KIW27019.1"/>
    <property type="molecule type" value="Genomic_DNA"/>
</dbReference>
<dbReference type="HOGENOM" id="CLU_033465_3_0_1"/>
<accession>A0A0D2CTW2</accession>
<keyword evidence="4 5" id="KW-0472">Membrane</keyword>
<keyword evidence="3 5" id="KW-1133">Transmembrane helix</keyword>
<dbReference type="PANTHER" id="PTHR31465">
    <property type="entry name" value="PROTEIN RTA1-RELATED"/>
    <property type="match status" value="1"/>
</dbReference>
<dbReference type="GO" id="GO:0016020">
    <property type="term" value="C:membrane"/>
    <property type="evidence" value="ECO:0007669"/>
    <property type="project" value="UniProtKB-SubCell"/>
</dbReference>
<dbReference type="VEuPathDB" id="FungiDB:PV07_06800"/>
<dbReference type="AlphaFoldDB" id="A0A0D2CTW2"/>
<evidence type="ECO:0000256" key="4">
    <source>
        <dbReference type="ARBA" id="ARBA00023136"/>
    </source>
</evidence>
<feature type="transmembrane region" description="Helical" evidence="5">
    <location>
        <begin position="83"/>
        <end position="102"/>
    </location>
</feature>
<dbReference type="PANTHER" id="PTHR31465:SF15">
    <property type="entry name" value="LIPID TRANSPORTER ATNI-RELATED"/>
    <property type="match status" value="1"/>
</dbReference>
<evidence type="ECO:0000256" key="1">
    <source>
        <dbReference type="ARBA" id="ARBA00004141"/>
    </source>
</evidence>
<evidence type="ECO:0000313" key="6">
    <source>
        <dbReference type="EMBL" id="KIW27019.1"/>
    </source>
</evidence>
<dbReference type="GeneID" id="27345994"/>
<evidence type="ECO:0000256" key="3">
    <source>
        <dbReference type="ARBA" id="ARBA00022989"/>
    </source>
</evidence>
<dbReference type="InterPro" id="IPR007568">
    <property type="entry name" value="RTA1"/>
</dbReference>
<dbReference type="OrthoDB" id="4138613at2759"/>
<evidence type="ECO:0000256" key="5">
    <source>
        <dbReference type="SAM" id="Phobius"/>
    </source>
</evidence>
<keyword evidence="2 5" id="KW-0812">Transmembrane</keyword>
<name>A0A0D2CTW2_9EURO</name>
<evidence type="ECO:0000256" key="2">
    <source>
        <dbReference type="ARBA" id="ARBA00022692"/>
    </source>
</evidence>
<feature type="transmembrane region" description="Helical" evidence="5">
    <location>
        <begin position="123"/>
        <end position="145"/>
    </location>
</feature>
<reference evidence="6 7" key="1">
    <citation type="submission" date="2015-01" db="EMBL/GenBank/DDBJ databases">
        <title>The Genome Sequence of Cladophialophora immunda CBS83496.</title>
        <authorList>
            <consortium name="The Broad Institute Genomics Platform"/>
            <person name="Cuomo C."/>
            <person name="de Hoog S."/>
            <person name="Gorbushina A."/>
            <person name="Stielow B."/>
            <person name="Teixiera M."/>
            <person name="Abouelleil A."/>
            <person name="Chapman S.B."/>
            <person name="Priest M."/>
            <person name="Young S.K."/>
            <person name="Wortman J."/>
            <person name="Nusbaum C."/>
            <person name="Birren B."/>
        </authorList>
    </citation>
    <scope>NUCLEOTIDE SEQUENCE [LARGE SCALE GENOMIC DNA]</scope>
    <source>
        <strain evidence="6 7">CBS 83496</strain>
    </source>
</reference>
<protein>
    <recommendedName>
        <fullName evidence="8">RTA1 like protein</fullName>
    </recommendedName>
</protein>
<dbReference type="RefSeq" id="XP_016247235.1">
    <property type="nucleotide sequence ID" value="XM_016393816.1"/>
</dbReference>
<comment type="subcellular location">
    <subcellularLocation>
        <location evidence="1">Membrane</location>
        <topology evidence="1">Multi-pass membrane protein</topology>
    </subcellularLocation>
</comment>
<organism evidence="6 7">
    <name type="scientific">Cladophialophora immunda</name>
    <dbReference type="NCBI Taxonomy" id="569365"/>
    <lineage>
        <taxon>Eukaryota</taxon>
        <taxon>Fungi</taxon>
        <taxon>Dikarya</taxon>
        <taxon>Ascomycota</taxon>
        <taxon>Pezizomycotina</taxon>
        <taxon>Eurotiomycetes</taxon>
        <taxon>Chaetothyriomycetidae</taxon>
        <taxon>Chaetothyriales</taxon>
        <taxon>Herpotrichiellaceae</taxon>
        <taxon>Cladophialophora</taxon>
    </lineage>
</organism>
<evidence type="ECO:0008006" key="8">
    <source>
        <dbReference type="Google" id="ProtNLM"/>
    </source>
</evidence>
<sequence length="282" mass="31270">MASSKCLAQDDPSNLWPYCPSVAAALILALLFLGTTVAHIYQATRHRQLFCLVVIIGAIMETAAFAFRFLSAKHPTQKGSYDASFLLNLLAPIFVNAFDYMIISRLVRCFLRKTKVFGLGGNIMGKIFVCCDIISFIIQIGGGLLTLSKTANSAKTGVHIVTFGVVFQEALIVFFFALTVRTTKKLDWVMPHSRISKDAKACIHAVQISLLLITYRIVYRIVEFSSGQGSSLNTYINKHEWCEYVFDGVPMFFALVVMNIFHPGKVLSTGNVDAFAVPLNEY</sequence>